<evidence type="ECO:0000256" key="10">
    <source>
        <dbReference type="ARBA" id="ARBA00047340"/>
    </source>
</evidence>
<evidence type="ECO:0000256" key="2">
    <source>
        <dbReference type="ARBA" id="ARBA00005049"/>
    </source>
</evidence>
<dbReference type="SUPFAM" id="SSF55469">
    <property type="entry name" value="FMN-dependent nitroreductase-like"/>
    <property type="match status" value="1"/>
</dbReference>
<dbReference type="Pfam" id="PF02277">
    <property type="entry name" value="DBI_PRT"/>
    <property type="match status" value="1"/>
</dbReference>
<dbReference type="InterPro" id="IPR023195">
    <property type="entry name" value="Nict_dMeBzImd_PRibTrfase_N"/>
</dbReference>
<comment type="pathway">
    <text evidence="2 11">Nucleoside biosynthesis; alpha-ribazole biosynthesis; alpha-ribazole from 5,6-dimethylbenzimidazole: step 1/2.</text>
</comment>
<feature type="active site" description="Proton acceptor" evidence="11">
    <location>
        <position position="601"/>
    </location>
</feature>
<dbReference type="PANTHER" id="PTHR43463:SF1">
    <property type="entry name" value="NICOTINATE-NUCLEOTIDE--DIMETHYLBENZIMIDAZOLE PHOSPHORIBOSYLTRANSFERASE"/>
    <property type="match status" value="1"/>
</dbReference>
<evidence type="ECO:0000256" key="8">
    <source>
        <dbReference type="ARBA" id="ARBA00022679"/>
    </source>
</evidence>
<feature type="compositionally biased region" description="Polar residues" evidence="12">
    <location>
        <begin position="1"/>
        <end position="37"/>
    </location>
</feature>
<dbReference type="HAMAP" id="MF_00230">
    <property type="entry name" value="CobT"/>
    <property type="match status" value="1"/>
</dbReference>
<dbReference type="NCBIfam" id="NF000996">
    <property type="entry name" value="PRK00105.1"/>
    <property type="match status" value="1"/>
</dbReference>
<evidence type="ECO:0000256" key="7">
    <source>
        <dbReference type="ARBA" id="ARBA00022676"/>
    </source>
</evidence>
<evidence type="ECO:0000256" key="5">
    <source>
        <dbReference type="ARBA" id="ARBA00015486"/>
    </source>
</evidence>
<dbReference type="Gene3D" id="3.40.50.10210">
    <property type="match status" value="1"/>
</dbReference>
<dbReference type="CDD" id="cd02439">
    <property type="entry name" value="DMB-PRT_CobT"/>
    <property type="match status" value="1"/>
</dbReference>
<feature type="domain" description="Nitroreductase" evidence="13">
    <location>
        <begin position="73"/>
        <end position="240"/>
    </location>
</feature>
<evidence type="ECO:0000256" key="4">
    <source>
        <dbReference type="ARBA" id="ARBA00011991"/>
    </source>
</evidence>
<evidence type="ECO:0000256" key="1">
    <source>
        <dbReference type="ARBA" id="ARBA00002197"/>
    </source>
</evidence>
<dbReference type="Pfam" id="PF00881">
    <property type="entry name" value="Nitroreductase"/>
    <property type="match status" value="1"/>
</dbReference>
<dbReference type="InterPro" id="IPR003200">
    <property type="entry name" value="Nict_dMeBzImd_PRibTrfase"/>
</dbReference>
<reference evidence="14 15" key="1">
    <citation type="journal article" date="2019" name="Int. J. Syst. Evol. Microbiol.">
        <title>The Global Catalogue of Microorganisms (GCM) 10K type strain sequencing project: providing services to taxonomists for standard genome sequencing and annotation.</title>
        <authorList>
            <consortium name="The Broad Institute Genomics Platform"/>
            <consortium name="The Broad Institute Genome Sequencing Center for Infectious Disease"/>
            <person name="Wu L."/>
            <person name="Ma J."/>
        </authorList>
    </citation>
    <scope>NUCLEOTIDE SEQUENCE [LARGE SCALE GENOMIC DNA]</scope>
    <source>
        <strain evidence="14 15">JCM 6833</strain>
    </source>
</reference>
<organism evidence="14 15">
    <name type="scientific">Actinomadura fulvescens</name>
    <dbReference type="NCBI Taxonomy" id="46160"/>
    <lineage>
        <taxon>Bacteria</taxon>
        <taxon>Bacillati</taxon>
        <taxon>Actinomycetota</taxon>
        <taxon>Actinomycetes</taxon>
        <taxon>Streptosporangiales</taxon>
        <taxon>Thermomonosporaceae</taxon>
        <taxon>Actinomadura</taxon>
    </lineage>
</organism>
<gene>
    <name evidence="11" type="primary">cobT</name>
    <name evidence="14" type="ORF">GCM10010411_36520</name>
</gene>
<proteinExistence type="inferred from homology"/>
<keyword evidence="8 11" id="KW-0808">Transferase</keyword>
<evidence type="ECO:0000256" key="9">
    <source>
        <dbReference type="ARBA" id="ARBA00030686"/>
    </source>
</evidence>
<dbReference type="EC" id="2.4.2.21" evidence="4 11"/>
<dbReference type="NCBIfam" id="TIGR02476">
    <property type="entry name" value="BluB"/>
    <property type="match status" value="1"/>
</dbReference>
<dbReference type="CDD" id="cd02145">
    <property type="entry name" value="BluB"/>
    <property type="match status" value="1"/>
</dbReference>
<dbReference type="InterPro" id="IPR036087">
    <property type="entry name" value="Nict_dMeBzImd_PRibTrfase_sf"/>
</dbReference>
<accession>A0ABN3PU31</accession>
<dbReference type="NCBIfam" id="TIGR03160">
    <property type="entry name" value="cobT_DBIPRT"/>
    <property type="match status" value="1"/>
</dbReference>
<evidence type="ECO:0000313" key="15">
    <source>
        <dbReference type="Proteomes" id="UP001501509"/>
    </source>
</evidence>
<comment type="caution">
    <text evidence="14">The sequence shown here is derived from an EMBL/GenBank/DDBJ whole genome shotgun (WGS) entry which is preliminary data.</text>
</comment>
<evidence type="ECO:0000256" key="6">
    <source>
        <dbReference type="ARBA" id="ARBA00022573"/>
    </source>
</evidence>
<evidence type="ECO:0000259" key="13">
    <source>
        <dbReference type="Pfam" id="PF00881"/>
    </source>
</evidence>
<comment type="similarity">
    <text evidence="3 11">Belongs to the CobT family.</text>
</comment>
<dbReference type="InterPro" id="IPR000415">
    <property type="entry name" value="Nitroreductase-like"/>
</dbReference>
<protein>
    <recommendedName>
        <fullName evidence="5 11">Nicotinate-nucleotide--dimethylbenzimidazole phosphoribosyltransferase</fullName>
        <shortName evidence="11">NN:DBI PRT</shortName>
        <ecNumber evidence="4 11">2.4.2.21</ecNumber>
    </recommendedName>
    <alternativeName>
        <fullName evidence="9 11">N(1)-alpha-phosphoribosyltransferase</fullName>
    </alternativeName>
</protein>
<comment type="function">
    <text evidence="1 11">Catalyzes the synthesis of alpha-ribazole-5'-phosphate from nicotinate mononucleotide (NAMN) and 5,6-dimethylbenzimidazole (DMB).</text>
</comment>
<feature type="region of interest" description="Disordered" evidence="12">
    <location>
        <begin position="1"/>
        <end position="40"/>
    </location>
</feature>
<keyword evidence="15" id="KW-1185">Reference proteome</keyword>
<dbReference type="Gene3D" id="3.40.109.10">
    <property type="entry name" value="NADH Oxidase"/>
    <property type="match status" value="1"/>
</dbReference>
<keyword evidence="7 11" id="KW-0328">Glycosyltransferase</keyword>
<comment type="catalytic activity">
    <reaction evidence="10 11">
        <text>5,6-dimethylbenzimidazole + nicotinate beta-D-ribonucleotide = alpha-ribazole 5'-phosphate + nicotinate + H(+)</text>
        <dbReference type="Rhea" id="RHEA:11196"/>
        <dbReference type="ChEBI" id="CHEBI:15378"/>
        <dbReference type="ChEBI" id="CHEBI:15890"/>
        <dbReference type="ChEBI" id="CHEBI:32544"/>
        <dbReference type="ChEBI" id="CHEBI:57502"/>
        <dbReference type="ChEBI" id="CHEBI:57918"/>
        <dbReference type="EC" id="2.4.2.21"/>
    </reaction>
</comment>
<dbReference type="Gene3D" id="1.10.1610.10">
    <property type="match status" value="1"/>
</dbReference>
<evidence type="ECO:0000256" key="11">
    <source>
        <dbReference type="HAMAP-Rule" id="MF_00230"/>
    </source>
</evidence>
<evidence type="ECO:0000313" key="14">
    <source>
        <dbReference type="EMBL" id="GAA2599627.1"/>
    </source>
</evidence>
<dbReference type="InterPro" id="IPR017846">
    <property type="entry name" value="Nict_dMeBzImd_PRibTrfase_bact"/>
</dbReference>
<dbReference type="InterPro" id="IPR012825">
    <property type="entry name" value="BluB"/>
</dbReference>
<evidence type="ECO:0000256" key="3">
    <source>
        <dbReference type="ARBA" id="ARBA00007110"/>
    </source>
</evidence>
<dbReference type="PANTHER" id="PTHR43463">
    <property type="entry name" value="NICOTINATE-NUCLEOTIDE--DIMETHYLBENZIMIDAZOLE PHOSPHORIBOSYLTRANSFERASE"/>
    <property type="match status" value="1"/>
</dbReference>
<dbReference type="SUPFAM" id="SSF52733">
    <property type="entry name" value="Nicotinate mononucleotide:5,6-dimethylbenzimidazole phosphoribosyltransferase (CobT)"/>
    <property type="match status" value="1"/>
</dbReference>
<name>A0ABN3PU31_9ACTN</name>
<dbReference type="Proteomes" id="UP001501509">
    <property type="component" value="Unassembled WGS sequence"/>
</dbReference>
<keyword evidence="6 11" id="KW-0169">Cobalamin biosynthesis</keyword>
<evidence type="ECO:0000256" key="12">
    <source>
        <dbReference type="SAM" id="MobiDB-lite"/>
    </source>
</evidence>
<sequence>MSSASNPTQPSRTSKASHTSEMNQAPEASQASVSEASGASELSRGFEAGGALAGPQGAEGFGEAARAAVYRVIAERRDLRDGFLPGAVDDAVLTRILEAAHRAPSVGLTQPWDFLIIRDPARRERIRGLADRQRAAYAASLPRARAGRFDRLKVEAIREAPVNIAVTCDPTRGGPNPLGRHSQPKTAAYSVACAVQNLWLAARAEGLGVGWVSFFDERELAAELGLPGHIEVVAYLCVGHVTEFPPAPQLALSGWARRRPLAWAVHDETYGRRRLPGEASVDLIEQTITAIEPLDEAAMRDAREHQARLTKPPGSLGVLEEVAVRLAGLAGQSPPPLPEPATVAIFAADHGVHAQGVTPWPQEVTAQMVANFLAGGAVVNAFAGQVGAEVSVVDIGVAATLDAAPGLLPRKVAPGTADMTQGPAMTPDQVVQAVETGIEVARDLVSAGARCLVTGDMGIANTTASAALISAFTGLPAERVTGRGTGIDDATHTHKIDVVRAALTRHGLTSPGPAPLDVLAAVGGLEHAALAGFILGGAALRVPVVLDGVIAGAAALVAAAMCPDALGACVAGHRSAEPGHTAAVEHLGLRPLVDLELRLGEGTGALLALPLVQGAVRVMHEVATFDSAGVSGKTEVDSVTS</sequence>
<dbReference type="InterPro" id="IPR029479">
    <property type="entry name" value="Nitroreductase"/>
</dbReference>
<dbReference type="EMBL" id="BAAATD010000004">
    <property type="protein sequence ID" value="GAA2599627.1"/>
    <property type="molecule type" value="Genomic_DNA"/>
</dbReference>